<gene>
    <name evidence="2" type="ORF">FCC1311_072862</name>
</gene>
<dbReference type="EMBL" id="BEYU01000089">
    <property type="protein sequence ID" value="GBG31065.1"/>
    <property type="molecule type" value="Genomic_DNA"/>
</dbReference>
<organism evidence="2 3">
    <name type="scientific">Hondaea fermentalgiana</name>
    <dbReference type="NCBI Taxonomy" id="2315210"/>
    <lineage>
        <taxon>Eukaryota</taxon>
        <taxon>Sar</taxon>
        <taxon>Stramenopiles</taxon>
        <taxon>Bigyra</taxon>
        <taxon>Labyrinthulomycetes</taxon>
        <taxon>Thraustochytrida</taxon>
        <taxon>Thraustochytriidae</taxon>
        <taxon>Hondaea</taxon>
    </lineage>
</organism>
<comment type="caution">
    <text evidence="2">The sequence shown here is derived from an EMBL/GenBank/DDBJ whole genome shotgun (WGS) entry which is preliminary data.</text>
</comment>
<name>A0A2R5GKB7_9STRA</name>
<protein>
    <submittedName>
        <fullName evidence="2">Uncharacterized protein</fullName>
    </submittedName>
</protein>
<dbReference type="Proteomes" id="UP000241890">
    <property type="component" value="Unassembled WGS sequence"/>
</dbReference>
<sequence>MMPQTKRIPSPPMAVKDAPSSAGGFSRSTRILLLAAAALGVGWIITANNLALHVEGALQRQHESRHLLRAADMAASAYSGINEDYDDPVEIEPATRRSLAAESSAIEPIQTVNVDYVRIEQAIAASRDAVLHSVARHLAEEKNGKASAAQSEPERDERKKLAILITGESSMLEIESKLRHVVQPQLDNNWNVEVLFFLDAFGPLPEEDKPRYPSPYSVTSWNSEELRAWTRRVFRVPPEDAIEVNAMRRAKVNGGELNRKEITALAATESGARFPVRCILRYNESDPIAPTTVTAPMTAPPRGKRKSQNARNLEKGVLFRGWDKTELARARRMRRAMIEIEALEAARASFFDVIMHIDERSLVFAPLVIPPHMGHHDFATNACLFAEDNGINPHEFAVGRAKASAVLRGLAEAVYFDVTKPMSAAKLFAEVVRETEASVFRMHECSWAVLPVVFGENANEALEITWDEGAQHGARTCAAALNPVQDAKCPWLESELQTLLYRNLRLDLIQRDTVGPYSRAAIESIGLPWPETEAAKHQPLSRRYSPFQDAPRIIMQNKRAKIELGRVW</sequence>
<evidence type="ECO:0000256" key="1">
    <source>
        <dbReference type="SAM" id="MobiDB-lite"/>
    </source>
</evidence>
<evidence type="ECO:0000313" key="3">
    <source>
        <dbReference type="Proteomes" id="UP000241890"/>
    </source>
</evidence>
<reference evidence="2 3" key="1">
    <citation type="submission" date="2017-12" db="EMBL/GenBank/DDBJ databases">
        <title>Sequencing, de novo assembly and annotation of complete genome of a new Thraustochytrid species, strain FCC1311.</title>
        <authorList>
            <person name="Sedici K."/>
            <person name="Godart F."/>
            <person name="Aiese Cigliano R."/>
            <person name="Sanseverino W."/>
            <person name="Barakat M."/>
            <person name="Ortet P."/>
            <person name="Marechal E."/>
            <person name="Cagnac O."/>
            <person name="Amato A."/>
        </authorList>
    </citation>
    <scope>NUCLEOTIDE SEQUENCE [LARGE SCALE GENOMIC DNA]</scope>
</reference>
<accession>A0A2R5GKB7</accession>
<proteinExistence type="predicted"/>
<dbReference type="InParanoid" id="A0A2R5GKB7"/>
<keyword evidence="3" id="KW-1185">Reference proteome</keyword>
<feature type="region of interest" description="Disordered" evidence="1">
    <location>
        <begin position="1"/>
        <end position="22"/>
    </location>
</feature>
<evidence type="ECO:0000313" key="2">
    <source>
        <dbReference type="EMBL" id="GBG31065.1"/>
    </source>
</evidence>
<dbReference type="AlphaFoldDB" id="A0A2R5GKB7"/>